<dbReference type="PRINTS" id="PR00950">
    <property type="entry name" value="TYPE3IMSPROT"/>
</dbReference>
<evidence type="ECO:0000256" key="11">
    <source>
        <dbReference type="ARBA" id="ARBA00023225"/>
    </source>
</evidence>
<dbReference type="GO" id="GO:0005886">
    <property type="term" value="C:plasma membrane"/>
    <property type="evidence" value="ECO:0007669"/>
    <property type="project" value="UniProtKB-SubCell"/>
</dbReference>
<evidence type="ECO:0000313" key="16">
    <source>
        <dbReference type="Proteomes" id="UP000295506"/>
    </source>
</evidence>
<keyword evidence="6 13" id="KW-0812">Transmembrane</keyword>
<comment type="similarity">
    <text evidence="2 13">Belongs to the type III secretion exporter family.</text>
</comment>
<keyword evidence="9 13" id="KW-1133">Transmembrane helix</keyword>
<dbReference type="RefSeq" id="WP_078063757.1">
    <property type="nucleotide sequence ID" value="NZ_CP014206.1"/>
</dbReference>
<dbReference type="GO" id="GO:0044780">
    <property type="term" value="P:bacterial-type flagellum assembly"/>
    <property type="evidence" value="ECO:0007669"/>
    <property type="project" value="InterPro"/>
</dbReference>
<evidence type="ECO:0000256" key="13">
    <source>
        <dbReference type="RuleBase" id="RU364091"/>
    </source>
</evidence>
<evidence type="ECO:0000256" key="12">
    <source>
        <dbReference type="ARBA" id="ARBA00025078"/>
    </source>
</evidence>
<keyword evidence="4 13" id="KW-0813">Transport</keyword>
<keyword evidence="8 13" id="KW-0653">Protein transport</keyword>
<sequence length="356" mass="40817">MIGQEDPSRTEKATSKQRKKQRDQGNVAKGQEITKVMVLLSGIIFMRIMIGFYYDQFTEIYRWTFLEAINFNVDKPVAYTLFTWGLTKIAILVLPFMLVIAFVAYISLRIQVGSLWTTKPMKPKFGKLLNITRGIKKLMISPEAFIKLAKSMLQAFAVGIAPYIVLKQEMPNLLPLFHSNVEGIIAYMLSMGYKMVCYALVPMLLIAVADLVYERWNYEEKLKMTKDEIKDERKQAEGDPKVKQQQRRKMMEMMASRMFQDIPKADVVITNPTHYAVALQYDPLKAPAPLVLAKGVNRVAERIKEVARENAIPIEENKPLAQALYKQVEIGETIPEELFQAVAAILAKLEKFKRRQ</sequence>
<feature type="transmembrane region" description="Helical" evidence="13">
    <location>
        <begin position="89"/>
        <end position="108"/>
    </location>
</feature>
<organism evidence="15 16">
    <name type="scientific">Pseudodesulfovibrio indicus</name>
    <dbReference type="NCBI Taxonomy" id="1716143"/>
    <lineage>
        <taxon>Bacteria</taxon>
        <taxon>Pseudomonadati</taxon>
        <taxon>Thermodesulfobacteriota</taxon>
        <taxon>Desulfovibrionia</taxon>
        <taxon>Desulfovibrionales</taxon>
        <taxon>Desulfovibrionaceae</taxon>
    </lineage>
</organism>
<proteinExistence type="inferred from homology"/>
<dbReference type="PANTHER" id="PTHR30531">
    <property type="entry name" value="FLAGELLAR BIOSYNTHETIC PROTEIN FLHB"/>
    <property type="match status" value="1"/>
</dbReference>
<dbReference type="EMBL" id="SOBK01000003">
    <property type="protein sequence ID" value="TDT90031.1"/>
    <property type="molecule type" value="Genomic_DNA"/>
</dbReference>
<comment type="subcellular location">
    <subcellularLocation>
        <location evidence="1">Cell membrane</location>
        <topology evidence="1">Multi-pass membrane protein</topology>
    </subcellularLocation>
</comment>
<comment type="caution">
    <text evidence="15">The sequence shown here is derived from an EMBL/GenBank/DDBJ whole genome shotgun (WGS) entry which is preliminary data.</text>
</comment>
<evidence type="ECO:0000256" key="8">
    <source>
        <dbReference type="ARBA" id="ARBA00022927"/>
    </source>
</evidence>
<evidence type="ECO:0000256" key="10">
    <source>
        <dbReference type="ARBA" id="ARBA00023136"/>
    </source>
</evidence>
<dbReference type="PANTHER" id="PTHR30531:SF12">
    <property type="entry name" value="FLAGELLAR BIOSYNTHETIC PROTEIN FLHB"/>
    <property type="match status" value="1"/>
</dbReference>
<feature type="transmembrane region" description="Helical" evidence="13">
    <location>
        <begin position="36"/>
        <end position="54"/>
    </location>
</feature>
<dbReference type="InterPro" id="IPR006135">
    <property type="entry name" value="T3SS_substrate_exporter"/>
</dbReference>
<keyword evidence="11 13" id="KW-1006">Bacterial flagellum protein export</keyword>
<keyword evidence="15" id="KW-0969">Cilium</keyword>
<accession>A0AA94PWS8</accession>
<evidence type="ECO:0000256" key="4">
    <source>
        <dbReference type="ARBA" id="ARBA00022448"/>
    </source>
</evidence>
<dbReference type="Gene3D" id="6.10.250.2080">
    <property type="match status" value="1"/>
</dbReference>
<dbReference type="AlphaFoldDB" id="A0AA94PWS8"/>
<feature type="transmembrane region" description="Helical" evidence="13">
    <location>
        <begin position="184"/>
        <end position="213"/>
    </location>
</feature>
<reference evidence="15 16" key="1">
    <citation type="submission" date="2019-03" db="EMBL/GenBank/DDBJ databases">
        <title>Genomic Encyclopedia of Type Strains, Phase IV (KMG-IV): sequencing the most valuable type-strain genomes for metagenomic binning, comparative biology and taxonomic classification.</title>
        <authorList>
            <person name="Goeker M."/>
        </authorList>
    </citation>
    <scope>NUCLEOTIDE SEQUENCE [LARGE SCALE GENOMIC DNA]</scope>
    <source>
        <strain evidence="15 16">DSM 101483</strain>
    </source>
</reference>
<dbReference type="SUPFAM" id="SSF160544">
    <property type="entry name" value="EscU C-terminal domain-like"/>
    <property type="match status" value="1"/>
</dbReference>
<evidence type="ECO:0000256" key="9">
    <source>
        <dbReference type="ARBA" id="ARBA00022989"/>
    </source>
</evidence>
<dbReference type="Pfam" id="PF01312">
    <property type="entry name" value="Bac_export_2"/>
    <property type="match status" value="1"/>
</dbReference>
<evidence type="ECO:0000256" key="3">
    <source>
        <dbReference type="ARBA" id="ARBA00021622"/>
    </source>
</evidence>
<dbReference type="Gene3D" id="3.40.1690.10">
    <property type="entry name" value="secretion proteins EscU"/>
    <property type="match status" value="1"/>
</dbReference>
<dbReference type="Proteomes" id="UP000295506">
    <property type="component" value="Unassembled WGS sequence"/>
</dbReference>
<evidence type="ECO:0000256" key="2">
    <source>
        <dbReference type="ARBA" id="ARBA00010690"/>
    </source>
</evidence>
<dbReference type="GO" id="GO:0009306">
    <property type="term" value="P:protein secretion"/>
    <property type="evidence" value="ECO:0007669"/>
    <property type="project" value="InterPro"/>
</dbReference>
<dbReference type="InterPro" id="IPR029025">
    <property type="entry name" value="T3SS_substrate_exporter_C"/>
</dbReference>
<dbReference type="InterPro" id="IPR006136">
    <property type="entry name" value="FlhB"/>
</dbReference>
<evidence type="ECO:0000256" key="1">
    <source>
        <dbReference type="ARBA" id="ARBA00004651"/>
    </source>
</evidence>
<feature type="transmembrane region" description="Helical" evidence="13">
    <location>
        <begin position="144"/>
        <end position="164"/>
    </location>
</feature>
<keyword evidence="5 13" id="KW-1003">Cell membrane</keyword>
<name>A0AA94PWS8_9BACT</name>
<keyword evidence="7 13" id="KW-1005">Bacterial flagellum biogenesis</keyword>
<keyword evidence="15" id="KW-0966">Cell projection</keyword>
<comment type="function">
    <text evidence="12 13">Required for formation of the rod structure in the basal body of the flagellar apparatus. Together with FliI and FliH, may constitute the export apparatus of flagellin.</text>
</comment>
<keyword evidence="15" id="KW-0282">Flagellum</keyword>
<dbReference type="NCBIfam" id="TIGR00328">
    <property type="entry name" value="flhB"/>
    <property type="match status" value="1"/>
</dbReference>
<keyword evidence="10 13" id="KW-0472">Membrane</keyword>
<evidence type="ECO:0000256" key="14">
    <source>
        <dbReference type="SAM" id="MobiDB-lite"/>
    </source>
</evidence>
<feature type="region of interest" description="Disordered" evidence="14">
    <location>
        <begin position="1"/>
        <end position="26"/>
    </location>
</feature>
<feature type="compositionally biased region" description="Basic and acidic residues" evidence="14">
    <location>
        <begin position="1"/>
        <end position="14"/>
    </location>
</feature>
<gene>
    <name evidence="13" type="primary">flhB</name>
    <name evidence="15" type="ORF">EDC59_103335</name>
</gene>
<protein>
    <recommendedName>
        <fullName evidence="3 13">Flagellar biosynthetic protein FlhB</fullName>
    </recommendedName>
</protein>
<evidence type="ECO:0000256" key="7">
    <source>
        <dbReference type="ARBA" id="ARBA00022795"/>
    </source>
</evidence>
<evidence type="ECO:0000256" key="6">
    <source>
        <dbReference type="ARBA" id="ARBA00022692"/>
    </source>
</evidence>
<evidence type="ECO:0000313" key="15">
    <source>
        <dbReference type="EMBL" id="TDT90031.1"/>
    </source>
</evidence>
<evidence type="ECO:0000256" key="5">
    <source>
        <dbReference type="ARBA" id="ARBA00022475"/>
    </source>
</evidence>